<feature type="transmembrane region" description="Helical" evidence="1">
    <location>
        <begin position="39"/>
        <end position="65"/>
    </location>
</feature>
<keyword evidence="3" id="KW-1185">Reference proteome</keyword>
<gene>
    <name evidence="2" type="ORF">HNQ88_004603</name>
</gene>
<dbReference type="Proteomes" id="UP001185092">
    <property type="component" value="Unassembled WGS sequence"/>
</dbReference>
<reference evidence="2" key="1">
    <citation type="submission" date="2023-07" db="EMBL/GenBank/DDBJ databases">
        <title>Genomic Encyclopedia of Type Strains, Phase IV (KMG-IV): sequencing the most valuable type-strain genomes for metagenomic binning, comparative biology and taxonomic classification.</title>
        <authorList>
            <person name="Goeker M."/>
        </authorList>
    </citation>
    <scope>NUCLEOTIDE SEQUENCE</scope>
    <source>
        <strain evidence="2">DSM 26174</strain>
    </source>
</reference>
<accession>A0AAE3XTE1</accession>
<organism evidence="2 3">
    <name type="scientific">Aureibacter tunicatorum</name>
    <dbReference type="NCBI Taxonomy" id="866807"/>
    <lineage>
        <taxon>Bacteria</taxon>
        <taxon>Pseudomonadati</taxon>
        <taxon>Bacteroidota</taxon>
        <taxon>Cytophagia</taxon>
        <taxon>Cytophagales</taxon>
        <taxon>Persicobacteraceae</taxon>
        <taxon>Aureibacter</taxon>
    </lineage>
</organism>
<feature type="transmembrane region" description="Helical" evidence="1">
    <location>
        <begin position="98"/>
        <end position="117"/>
    </location>
</feature>
<dbReference type="EMBL" id="JAVDQD010000009">
    <property type="protein sequence ID" value="MDR6241516.1"/>
    <property type="molecule type" value="Genomic_DNA"/>
</dbReference>
<protein>
    <submittedName>
        <fullName evidence="2">Uncharacterized protein</fullName>
    </submittedName>
</protein>
<sequence length="123" mass="14099">MIKNNAKKNIKMFFARNSVIIFLSIFGGVYIGLTKGWHIVKAGAAVLVGIWSPLYIIIFGMLVILKQSTLKQEFLRIGMHTFLAIIFFTFIIDEKNRQLLLTLDAILGIMIIVILYLRHLFNK</sequence>
<name>A0AAE3XTE1_9BACT</name>
<keyword evidence="1" id="KW-1133">Transmembrane helix</keyword>
<feature type="transmembrane region" description="Helical" evidence="1">
    <location>
        <begin position="74"/>
        <end position="92"/>
    </location>
</feature>
<evidence type="ECO:0000256" key="1">
    <source>
        <dbReference type="SAM" id="Phobius"/>
    </source>
</evidence>
<evidence type="ECO:0000313" key="2">
    <source>
        <dbReference type="EMBL" id="MDR6241516.1"/>
    </source>
</evidence>
<feature type="transmembrane region" description="Helical" evidence="1">
    <location>
        <begin position="12"/>
        <end position="33"/>
    </location>
</feature>
<dbReference type="AlphaFoldDB" id="A0AAE3XTE1"/>
<dbReference type="RefSeq" id="WP_309942356.1">
    <property type="nucleotide sequence ID" value="NZ_AP025307.1"/>
</dbReference>
<keyword evidence="1" id="KW-0812">Transmembrane</keyword>
<keyword evidence="1" id="KW-0472">Membrane</keyword>
<comment type="caution">
    <text evidence="2">The sequence shown here is derived from an EMBL/GenBank/DDBJ whole genome shotgun (WGS) entry which is preliminary data.</text>
</comment>
<evidence type="ECO:0000313" key="3">
    <source>
        <dbReference type="Proteomes" id="UP001185092"/>
    </source>
</evidence>
<proteinExistence type="predicted"/>